<dbReference type="EMBL" id="VSSQ01010455">
    <property type="protein sequence ID" value="MPM44388.1"/>
    <property type="molecule type" value="Genomic_DNA"/>
</dbReference>
<name>A0A644ZVC9_9ZZZZ</name>
<protein>
    <submittedName>
        <fullName evidence="2">Uncharacterized protein</fullName>
    </submittedName>
</protein>
<feature type="region of interest" description="Disordered" evidence="1">
    <location>
        <begin position="1"/>
        <end position="39"/>
    </location>
</feature>
<accession>A0A644ZVC9</accession>
<gene>
    <name evidence="2" type="ORF">SDC9_91066</name>
</gene>
<dbReference type="AlphaFoldDB" id="A0A644ZVC9"/>
<organism evidence="2">
    <name type="scientific">bioreactor metagenome</name>
    <dbReference type="NCBI Taxonomy" id="1076179"/>
    <lineage>
        <taxon>unclassified sequences</taxon>
        <taxon>metagenomes</taxon>
        <taxon>ecological metagenomes</taxon>
    </lineage>
</organism>
<sequence>MELPGPARRCGADPEVGRAGVGHAGDDDPPDGGLAFDRGDRQQFAPVPRDVRGGAYAVQDALQPGDDVVVVVEAQHVGLRQLRGEVGAVPLGHAADRDDSLCAALGLQVGRLQQHLHGLLLRLGDEPAGVHHHRVGTVGLVDEPEAPLGQPGRQLLGIDVVACTAQGDQVHRQQV</sequence>
<evidence type="ECO:0000313" key="2">
    <source>
        <dbReference type="EMBL" id="MPM44388.1"/>
    </source>
</evidence>
<reference evidence="2" key="1">
    <citation type="submission" date="2019-08" db="EMBL/GenBank/DDBJ databases">
        <authorList>
            <person name="Kucharzyk K."/>
            <person name="Murdoch R.W."/>
            <person name="Higgins S."/>
            <person name="Loffler F."/>
        </authorList>
    </citation>
    <scope>NUCLEOTIDE SEQUENCE</scope>
</reference>
<comment type="caution">
    <text evidence="2">The sequence shown here is derived from an EMBL/GenBank/DDBJ whole genome shotgun (WGS) entry which is preliminary data.</text>
</comment>
<evidence type="ECO:0000256" key="1">
    <source>
        <dbReference type="SAM" id="MobiDB-lite"/>
    </source>
</evidence>
<proteinExistence type="predicted"/>